<organism evidence="9 10">
    <name type="scientific">Halalkalibacter kiskunsagensis</name>
    <dbReference type="NCBI Taxonomy" id="1548599"/>
    <lineage>
        <taxon>Bacteria</taxon>
        <taxon>Bacillati</taxon>
        <taxon>Bacillota</taxon>
        <taxon>Bacilli</taxon>
        <taxon>Bacillales</taxon>
        <taxon>Bacillaceae</taxon>
        <taxon>Halalkalibacter</taxon>
    </lineage>
</organism>
<comment type="subcellular location">
    <subcellularLocation>
        <location evidence="1">Cell membrane</location>
        <topology evidence="1">Multi-pass membrane protein</topology>
    </subcellularLocation>
</comment>
<evidence type="ECO:0000256" key="5">
    <source>
        <dbReference type="ARBA" id="ARBA00022989"/>
    </source>
</evidence>
<dbReference type="Gene3D" id="1.20.1250.20">
    <property type="entry name" value="MFS general substrate transporter like domains"/>
    <property type="match status" value="1"/>
</dbReference>
<feature type="transmembrane region" description="Helical" evidence="7">
    <location>
        <begin position="271"/>
        <end position="289"/>
    </location>
</feature>
<dbReference type="InterPro" id="IPR036259">
    <property type="entry name" value="MFS_trans_sf"/>
</dbReference>
<feature type="transmembrane region" description="Helical" evidence="7">
    <location>
        <begin position="46"/>
        <end position="67"/>
    </location>
</feature>
<dbReference type="InterPro" id="IPR020846">
    <property type="entry name" value="MFS_dom"/>
</dbReference>
<dbReference type="PANTHER" id="PTHR43124">
    <property type="entry name" value="PURINE EFFLUX PUMP PBUE"/>
    <property type="match status" value="1"/>
</dbReference>
<proteinExistence type="predicted"/>
<keyword evidence="3" id="KW-1003">Cell membrane</keyword>
<evidence type="ECO:0000313" key="10">
    <source>
        <dbReference type="Proteomes" id="UP001589838"/>
    </source>
</evidence>
<feature type="transmembrane region" description="Helical" evidence="7">
    <location>
        <begin position="238"/>
        <end position="259"/>
    </location>
</feature>
<dbReference type="Proteomes" id="UP001589838">
    <property type="component" value="Unassembled WGS sequence"/>
</dbReference>
<feature type="transmembrane region" description="Helical" evidence="7">
    <location>
        <begin position="358"/>
        <end position="377"/>
    </location>
</feature>
<keyword evidence="10" id="KW-1185">Reference proteome</keyword>
<dbReference type="PROSITE" id="PS50850">
    <property type="entry name" value="MFS"/>
    <property type="match status" value="1"/>
</dbReference>
<evidence type="ECO:0000256" key="1">
    <source>
        <dbReference type="ARBA" id="ARBA00004651"/>
    </source>
</evidence>
<evidence type="ECO:0000256" key="3">
    <source>
        <dbReference type="ARBA" id="ARBA00022475"/>
    </source>
</evidence>
<feature type="transmembrane region" description="Helical" evidence="7">
    <location>
        <begin position="295"/>
        <end position="317"/>
    </location>
</feature>
<evidence type="ECO:0000256" key="7">
    <source>
        <dbReference type="SAM" id="Phobius"/>
    </source>
</evidence>
<sequence length="396" mass="42071">MMKRNNLLIFIVTVGVFGILNTEMGVIGLLPSIAEHFNVSISQAGLTVSLFALAIAISGPTMPLLFSGINRKKVMLLVLGVFVVGNIVSIFISNFTILLMVRIILGLFHPIYCAMAFTVAASSVSKEEVPKAVSKVFIGVSAGMVAGIPIASFIDSAVSYEMAMAFFAIVNAFVLVATLIFVPSMPVEERQSYGEQIAVLKKSIIWVSIVAVILLNASVFGVYSYIAEYLATVTQMSPNISSLTLFVFGGANIIGNIVAGRVLTNSPIKSILTFPLLLIVVYTLLFFTGEFAVPMVIITFLWGILAGGIMANINQYLISSSAPEAPDFANGLFISACNVGTTVGAAAGGLFISQMGTQYVVLVGILSLILGLIAILLRNYMIIPSKQLSKAAIVQD</sequence>
<dbReference type="InterPro" id="IPR011701">
    <property type="entry name" value="MFS"/>
</dbReference>
<evidence type="ECO:0000259" key="8">
    <source>
        <dbReference type="PROSITE" id="PS50850"/>
    </source>
</evidence>
<feature type="transmembrane region" description="Helical" evidence="7">
    <location>
        <begin position="7"/>
        <end position="34"/>
    </location>
</feature>
<dbReference type="Pfam" id="PF07690">
    <property type="entry name" value="MFS_1"/>
    <property type="match status" value="1"/>
</dbReference>
<feature type="domain" description="Major facilitator superfamily (MFS) profile" evidence="8">
    <location>
        <begin position="7"/>
        <end position="382"/>
    </location>
</feature>
<dbReference type="RefSeq" id="WP_335960509.1">
    <property type="nucleotide sequence ID" value="NZ_JAXBLX010000010.1"/>
</dbReference>
<evidence type="ECO:0000313" key="9">
    <source>
        <dbReference type="EMBL" id="MFC0470728.1"/>
    </source>
</evidence>
<name>A0ABV6KFA7_9BACI</name>
<feature type="transmembrane region" description="Helical" evidence="7">
    <location>
        <begin position="74"/>
        <end position="97"/>
    </location>
</feature>
<evidence type="ECO:0000256" key="6">
    <source>
        <dbReference type="ARBA" id="ARBA00023136"/>
    </source>
</evidence>
<keyword evidence="6 7" id="KW-0472">Membrane</keyword>
<keyword evidence="2" id="KW-0813">Transport</keyword>
<feature type="transmembrane region" description="Helical" evidence="7">
    <location>
        <begin position="103"/>
        <end position="124"/>
    </location>
</feature>
<keyword evidence="4 7" id="KW-0812">Transmembrane</keyword>
<feature type="transmembrane region" description="Helical" evidence="7">
    <location>
        <begin position="329"/>
        <end position="352"/>
    </location>
</feature>
<keyword evidence="5 7" id="KW-1133">Transmembrane helix</keyword>
<dbReference type="SUPFAM" id="SSF103473">
    <property type="entry name" value="MFS general substrate transporter"/>
    <property type="match status" value="1"/>
</dbReference>
<evidence type="ECO:0000256" key="4">
    <source>
        <dbReference type="ARBA" id="ARBA00022692"/>
    </source>
</evidence>
<feature type="transmembrane region" description="Helical" evidence="7">
    <location>
        <begin position="160"/>
        <end position="182"/>
    </location>
</feature>
<dbReference type="EMBL" id="JBHLUX010000025">
    <property type="protein sequence ID" value="MFC0470728.1"/>
    <property type="molecule type" value="Genomic_DNA"/>
</dbReference>
<evidence type="ECO:0000256" key="2">
    <source>
        <dbReference type="ARBA" id="ARBA00022448"/>
    </source>
</evidence>
<feature type="transmembrane region" description="Helical" evidence="7">
    <location>
        <begin position="203"/>
        <end position="226"/>
    </location>
</feature>
<feature type="transmembrane region" description="Helical" evidence="7">
    <location>
        <begin position="136"/>
        <end position="154"/>
    </location>
</feature>
<accession>A0ABV6KFA7</accession>
<dbReference type="PANTHER" id="PTHR43124:SF3">
    <property type="entry name" value="CHLORAMPHENICOL EFFLUX PUMP RV0191"/>
    <property type="match status" value="1"/>
</dbReference>
<protein>
    <submittedName>
        <fullName evidence="9">MFS transporter</fullName>
    </submittedName>
</protein>
<dbReference type="InterPro" id="IPR050189">
    <property type="entry name" value="MFS_Efflux_Transporters"/>
</dbReference>
<dbReference type="CDD" id="cd17324">
    <property type="entry name" value="MFS_NepI_like"/>
    <property type="match status" value="1"/>
</dbReference>
<reference evidence="9 10" key="1">
    <citation type="submission" date="2024-09" db="EMBL/GenBank/DDBJ databases">
        <authorList>
            <person name="Sun Q."/>
            <person name="Mori K."/>
        </authorList>
    </citation>
    <scope>NUCLEOTIDE SEQUENCE [LARGE SCALE GENOMIC DNA]</scope>
    <source>
        <strain evidence="9 10">NCAIM B.02610</strain>
    </source>
</reference>
<gene>
    <name evidence="9" type="ORF">ACFFHM_09535</name>
</gene>
<comment type="caution">
    <text evidence="9">The sequence shown here is derived from an EMBL/GenBank/DDBJ whole genome shotgun (WGS) entry which is preliminary data.</text>
</comment>